<organism evidence="3 4">
    <name type="scientific">Cannabis sativa</name>
    <name type="common">Hemp</name>
    <name type="synonym">Marijuana</name>
    <dbReference type="NCBI Taxonomy" id="3483"/>
    <lineage>
        <taxon>Eukaryota</taxon>
        <taxon>Viridiplantae</taxon>
        <taxon>Streptophyta</taxon>
        <taxon>Embryophyta</taxon>
        <taxon>Tracheophyta</taxon>
        <taxon>Spermatophyta</taxon>
        <taxon>Magnoliopsida</taxon>
        <taxon>eudicotyledons</taxon>
        <taxon>Gunneridae</taxon>
        <taxon>Pentapetalae</taxon>
        <taxon>rosids</taxon>
        <taxon>fabids</taxon>
        <taxon>Rosales</taxon>
        <taxon>Cannabaceae</taxon>
        <taxon>Cannabis</taxon>
    </lineage>
</organism>
<dbReference type="EMBL" id="JAATIQ010000766">
    <property type="protein sequence ID" value="KAF4347798.1"/>
    <property type="molecule type" value="Genomic_DNA"/>
</dbReference>
<reference evidence="3 4" key="1">
    <citation type="journal article" date="2020" name="bioRxiv">
        <title>Sequence and annotation of 42 cannabis genomes reveals extensive copy number variation in cannabinoid synthesis and pathogen resistance genes.</title>
        <authorList>
            <person name="Mckernan K.J."/>
            <person name="Helbert Y."/>
            <person name="Kane L.T."/>
            <person name="Ebling H."/>
            <person name="Zhang L."/>
            <person name="Liu B."/>
            <person name="Eaton Z."/>
            <person name="Mclaughlin S."/>
            <person name="Kingan S."/>
            <person name="Baybayan P."/>
            <person name="Concepcion G."/>
            <person name="Jordan M."/>
            <person name="Riva A."/>
            <person name="Barbazuk W."/>
            <person name="Harkins T."/>
        </authorList>
    </citation>
    <scope>NUCLEOTIDE SEQUENCE [LARGE SCALE GENOMIC DNA]</scope>
    <source>
        <strain evidence="4">cv. Jamaican Lion 4</strain>
        <tissue evidence="3">Leaf</tissue>
    </source>
</reference>
<dbReference type="InterPro" id="IPR025558">
    <property type="entry name" value="DUF4283"/>
</dbReference>
<sequence>MYPATVCNLFEDSVQISHNDLTFTLNPGEVDEPQVANQVLLGKIISRHRLGKSAIQGSLKLSWNAIKGWKWKEFEDGIIQFTFARREDALNVLTQRPWFVCGALLVIIPWPARLSPTEVKFDKTPIWVNIGRIPPLYWNLSNLKELCLNSHLGSRMQWCGILTHDESTCFKSPTVIKDVNEMRESCRQLPGKKRIVTKDETIAGKTQPGFVITQMPFVYLLAGFYENNVSEEIGTGGNISEIGETKEMLEENNQTSKLIEELTGTTPTVCRDKDIAQDQKGDIDTLYNNSILGSQAQYLDWPSKECWAQPKAREVQEHLHGPRKRKASDGFVFGPTLQPNSFPLSSNGNSNPTKVYNLEIDTPTPMLETKNSIPREEITTEVKLQENTLNFSPGSNEEPTPSRCRGKRRGSTRSSIGELGTPKEEEGPQRINPL</sequence>
<protein>
    <recommendedName>
        <fullName evidence="2">DUF4283 domain-containing protein</fullName>
    </recommendedName>
</protein>
<dbReference type="InterPro" id="IPR040256">
    <property type="entry name" value="At4g02000-like"/>
</dbReference>
<evidence type="ECO:0000259" key="2">
    <source>
        <dbReference type="Pfam" id="PF14111"/>
    </source>
</evidence>
<evidence type="ECO:0000313" key="3">
    <source>
        <dbReference type="EMBL" id="KAF4347798.1"/>
    </source>
</evidence>
<comment type="caution">
    <text evidence="3">The sequence shown here is derived from an EMBL/GenBank/DDBJ whole genome shotgun (WGS) entry which is preliminary data.</text>
</comment>
<dbReference type="Pfam" id="PF14111">
    <property type="entry name" value="DUF4283"/>
    <property type="match status" value="1"/>
</dbReference>
<feature type="compositionally biased region" description="Polar residues" evidence="1">
    <location>
        <begin position="385"/>
        <end position="399"/>
    </location>
</feature>
<dbReference type="AlphaFoldDB" id="A0A7J6DNZ9"/>
<feature type="region of interest" description="Disordered" evidence="1">
    <location>
        <begin position="385"/>
        <end position="434"/>
    </location>
</feature>
<keyword evidence="4" id="KW-1185">Reference proteome</keyword>
<name>A0A7J6DNZ9_CANSA</name>
<dbReference type="PANTHER" id="PTHR31286">
    <property type="entry name" value="GLYCINE-RICH CELL WALL STRUCTURAL PROTEIN 1.8-LIKE"/>
    <property type="match status" value="1"/>
</dbReference>
<accession>A0A7J6DNZ9</accession>
<gene>
    <name evidence="3" type="ORF">G4B88_030238</name>
</gene>
<proteinExistence type="predicted"/>
<feature type="domain" description="DUF4283" evidence="2">
    <location>
        <begin position="40"/>
        <end position="118"/>
    </location>
</feature>
<dbReference type="PANTHER" id="PTHR31286:SF180">
    <property type="entry name" value="OS10G0362600 PROTEIN"/>
    <property type="match status" value="1"/>
</dbReference>
<evidence type="ECO:0000313" key="4">
    <source>
        <dbReference type="Proteomes" id="UP000583929"/>
    </source>
</evidence>
<evidence type="ECO:0000256" key="1">
    <source>
        <dbReference type="SAM" id="MobiDB-lite"/>
    </source>
</evidence>
<dbReference type="Proteomes" id="UP000583929">
    <property type="component" value="Unassembled WGS sequence"/>
</dbReference>